<evidence type="ECO:0000313" key="10">
    <source>
        <dbReference type="Proteomes" id="UP000683246"/>
    </source>
</evidence>
<name>A0A8J8MMD1_9FIRM</name>
<evidence type="ECO:0000256" key="1">
    <source>
        <dbReference type="ARBA" id="ARBA00004613"/>
    </source>
</evidence>
<keyword evidence="5" id="KW-1133">Transmembrane helix</keyword>
<reference evidence="9" key="1">
    <citation type="submission" date="2020-07" db="EMBL/GenBank/DDBJ databases">
        <title>Vallitalea pronyensis genome.</title>
        <authorList>
            <person name="Postec A."/>
        </authorList>
    </citation>
    <scope>NUCLEOTIDE SEQUENCE</scope>
    <source>
        <strain evidence="9">FatNI3</strain>
    </source>
</reference>
<feature type="transmembrane region" description="Helical" evidence="5">
    <location>
        <begin position="12"/>
        <end position="33"/>
    </location>
</feature>
<organism evidence="9 10">
    <name type="scientific">Vallitalea pronyensis</name>
    <dbReference type="NCBI Taxonomy" id="1348613"/>
    <lineage>
        <taxon>Bacteria</taxon>
        <taxon>Bacillati</taxon>
        <taxon>Bacillota</taxon>
        <taxon>Clostridia</taxon>
        <taxon>Lachnospirales</taxon>
        <taxon>Vallitaleaceae</taxon>
        <taxon>Vallitalea</taxon>
    </lineage>
</organism>
<dbReference type="Pfam" id="PF24517">
    <property type="entry name" value="CBM96"/>
    <property type="match status" value="1"/>
</dbReference>
<dbReference type="RefSeq" id="WP_212695203.1">
    <property type="nucleotide sequence ID" value="NZ_CP058649.1"/>
</dbReference>
<evidence type="ECO:0000256" key="5">
    <source>
        <dbReference type="SAM" id="Phobius"/>
    </source>
</evidence>
<dbReference type="InterPro" id="IPR056823">
    <property type="entry name" value="TEN-like_YD-shell"/>
</dbReference>
<feature type="transmembrane region" description="Helical" evidence="5">
    <location>
        <begin position="1792"/>
        <end position="1815"/>
    </location>
</feature>
<dbReference type="InterPro" id="IPR045351">
    <property type="entry name" value="DUF6531"/>
</dbReference>
<proteinExistence type="predicted"/>
<keyword evidence="5" id="KW-0812">Transmembrane</keyword>
<keyword evidence="5" id="KW-0472">Membrane</keyword>
<keyword evidence="2" id="KW-0964">Secreted</keyword>
<gene>
    <name evidence="9" type="ORF">HZI73_20370</name>
</gene>
<dbReference type="EMBL" id="CP058649">
    <property type="protein sequence ID" value="QUI24512.1"/>
    <property type="molecule type" value="Genomic_DNA"/>
</dbReference>
<dbReference type="PANTHER" id="PTHR32305">
    <property type="match status" value="1"/>
</dbReference>
<protein>
    <submittedName>
        <fullName evidence="9">DNRLRE domain-containing protein</fullName>
    </submittedName>
</protein>
<dbReference type="InterPro" id="IPR050708">
    <property type="entry name" value="T6SS_VgrG/RHS"/>
</dbReference>
<comment type="subcellular location">
    <subcellularLocation>
        <location evidence="1">Secreted</location>
    </subcellularLocation>
</comment>
<evidence type="ECO:0000256" key="2">
    <source>
        <dbReference type="ARBA" id="ARBA00022525"/>
    </source>
</evidence>
<keyword evidence="10" id="KW-1185">Reference proteome</keyword>
<dbReference type="Pfam" id="PF25023">
    <property type="entry name" value="TEN_YD-shell"/>
    <property type="match status" value="2"/>
</dbReference>
<evidence type="ECO:0000259" key="7">
    <source>
        <dbReference type="Pfam" id="PF24517"/>
    </source>
</evidence>
<dbReference type="Pfam" id="PF05593">
    <property type="entry name" value="RHS_repeat"/>
    <property type="match status" value="1"/>
</dbReference>
<evidence type="ECO:0000313" key="9">
    <source>
        <dbReference type="EMBL" id="QUI24512.1"/>
    </source>
</evidence>
<feature type="domain" description="DUF6531" evidence="6">
    <location>
        <begin position="466"/>
        <end position="540"/>
    </location>
</feature>
<sequence length="1891" mass="212814">MSKYNSSISKSISFILIFMMLFNFLGVTLVQAVESALINYEKNSFQAKVGELPNNAPKTKIELKSKRSKYSTRYVNPDGSFSEEVYLEPKFYQDPLDKTWKVIDNNLQNSTKAGIIENKANDFITRFTNEVGTCEVVSISKDDNKEVGFIPVAAKKVNGKIKDNSIIYRNIYEDTDIRYTVIGSKIKEDIILNSFTGKNTFSFELKLKGVNVIENESGIITFENSKDGKIWCIEPPFMVDADGKYSEQVNLVLRKDKEKIFIDVVANKTFLEDPSTKYPVIIDPTVNDWDIMRDTFISSDFPDSSYFGLNKMYTGSDPYYYGTMRSFVQFYLPSLPSDSKILTADFNAYQTQVNTTASSIDLHRVTSSWSGSTTWNTQPSIAAIKESTVTSNADNVYWQWDITQLVKDWYNGEHANHGIMLKQQNEDISPFRTFNTVNSGNNTPRLTINYWVDPMGLEDFWGYTKDGINPANGNLVLQVNDVLIPSIGVPINITRTYNSRKATFAGMFGYGWTSDAETQLADAGNGPITLIDGDGTRHIFGEEIGGGYKAHGGIYLDLVKNSNETYTITQSDGAKINFDNNGKISSIVDTNDNQTNYGYTNGKLTSITDSSNRIVTIMYGTNGYVSSINMPEGRTISYEYDLNGNLTKVIDPELKEVSFDYDAEHTLTSIKDQRNITTTIEYDTGSVKKISTPITVDGVQTTSNTSFSYDFNLSVTSVIDGEGKRIDYQYNPNKNIIQITKNPLDAQNNEVTTFEYDNNNNLVKITDANTNADSTRTEAYIYSYDESGNITGMQLPKGQNYSSAYDESNNPISDIDFNGNMNQNTYDDDNNQLESIDTYLQSKAARYLTNGNIEYDTKMISAADNLVTNSSLEDGNNWPDNWSQAVEPGKIATFTWSDDAKLGNKSISISNPTGWAIISSDMIEHIVGTNYVISGYVKTENTTSGAIIKLEFFNSNNEWLGQEFGNALKGTHDWTRIHSIINEIPAGTSKVRASVGLNAGTGAVYFDGIQLEKGSIVSKYNFIDNAGFEKDVDSDNIPDKWTESGNLSPNDGIYTKISSEDDKVYIGNNSFKITGESEKTKYIKQSINISGDSSTKLTLSGWSMQEGANISGGNYTLQVQINYSSNPPEIFANDFDTTSINWQHVAAKIDPKYPFDSIDVYYVFDDQTGTAYFDAMRLEEASSFTSYYYDVNNYENKIIDPLGNEISYVNDSYGNKTKTTDGKGNFYTFEYDKRNLVTKVTDSKNNITQYGYDNAGNRTTITDARNNVTTINYNEYGQPSKIINPLNQSTEFGYYKNGNKAKIIHPNGDEISYTYNAVNRLDGIFYNDVKKWNFEYDPNGNITSATKSETADTTSYTYDINNRLTKVEEGLSNSFEYGYDDNSNVTLLKITAGSATFTNGYTFNSLDKIVGLSRDGAILEKFAYDEQDNLISIARTNSTYTSLKYSDANHLKDITNYDALGEILNSYSYSYDANGNRTSVITNSGIISYQYDELNQLTQETLLDGTIIAYEYDAVGNRTKKIVTNGTSTTTNYTYNDGNELISVDGQVYTYDQNGNLINNQEKTFIYDEENRLIEVKDSTNQTIANITYDSQGKRTSMTTSNGKINYHYSGNKLIYETDSNNNIISEYTYDAVGNPATMTKNSTTFYYHLNGHSDVVALTDANGDIVAEYKYDAWGNIISQTGLMASENPFRYAGYKYDETIGLYYLMARYYDSKIGRFITRDTFYGFDDNPLSLNQYSYTQNNPVMFTDPTGHYSFYISKSFYFGAGSRLSARIRGYITNWGRKGNISYSLYWNITAGGLGIAIGTVVGGGYLYKVTLSWVGRNFYLKELIADVVKWSWLAGYVYKKIIGQVKRFVKWAFRKADNLILRIPYASYSIWRKSIYKRLYWNW</sequence>
<dbReference type="NCBIfam" id="TIGR03696">
    <property type="entry name" value="Rhs_assc_core"/>
    <property type="match status" value="1"/>
</dbReference>
<dbReference type="Gene3D" id="2.180.10.10">
    <property type="entry name" value="RHS repeat-associated core"/>
    <property type="match status" value="3"/>
</dbReference>
<dbReference type="NCBIfam" id="TIGR01643">
    <property type="entry name" value="YD_repeat_2x"/>
    <property type="match status" value="4"/>
</dbReference>
<evidence type="ECO:0000256" key="3">
    <source>
        <dbReference type="ARBA" id="ARBA00022729"/>
    </source>
</evidence>
<evidence type="ECO:0000256" key="4">
    <source>
        <dbReference type="ARBA" id="ARBA00022737"/>
    </source>
</evidence>
<feature type="domain" description="Teneurin-like YD-shell" evidence="8">
    <location>
        <begin position="564"/>
        <end position="691"/>
    </location>
</feature>
<feature type="domain" description="Teneurin-like YD-shell" evidence="8">
    <location>
        <begin position="1471"/>
        <end position="1746"/>
    </location>
</feature>
<feature type="domain" description="Carbohydrate-binding module family 96" evidence="7">
    <location>
        <begin position="293"/>
        <end position="449"/>
    </location>
</feature>
<dbReference type="KEGG" id="vpy:HZI73_20370"/>
<keyword evidence="3" id="KW-0732">Signal</keyword>
<dbReference type="PANTHER" id="PTHR32305:SF17">
    <property type="entry name" value="TRNA NUCLEASE WAPA"/>
    <property type="match status" value="1"/>
</dbReference>
<evidence type="ECO:0000259" key="8">
    <source>
        <dbReference type="Pfam" id="PF25023"/>
    </source>
</evidence>
<dbReference type="Proteomes" id="UP000683246">
    <property type="component" value="Chromosome"/>
</dbReference>
<evidence type="ECO:0000259" key="6">
    <source>
        <dbReference type="Pfam" id="PF20148"/>
    </source>
</evidence>
<keyword evidence="4" id="KW-0677">Repeat</keyword>
<dbReference type="Gene3D" id="2.60.120.260">
    <property type="entry name" value="Galactose-binding domain-like"/>
    <property type="match status" value="1"/>
</dbReference>
<dbReference type="GO" id="GO:0005576">
    <property type="term" value="C:extracellular region"/>
    <property type="evidence" value="ECO:0007669"/>
    <property type="project" value="UniProtKB-SubCell"/>
</dbReference>
<accession>A0A8J8MMD1</accession>
<dbReference type="InterPro" id="IPR055372">
    <property type="entry name" value="CBM96"/>
</dbReference>
<dbReference type="InterPro" id="IPR006530">
    <property type="entry name" value="YD"/>
</dbReference>
<dbReference type="Gene3D" id="2.60.120.970">
    <property type="match status" value="1"/>
</dbReference>
<dbReference type="InterPro" id="IPR031325">
    <property type="entry name" value="RHS_repeat"/>
</dbReference>
<dbReference type="NCBIfam" id="NF033679">
    <property type="entry name" value="DNRLRE_dom"/>
    <property type="match status" value="1"/>
</dbReference>
<dbReference type="InterPro" id="IPR022385">
    <property type="entry name" value="Rhs_assc_core"/>
</dbReference>
<dbReference type="Pfam" id="PF20148">
    <property type="entry name" value="DUF6531"/>
    <property type="match status" value="1"/>
</dbReference>